<keyword evidence="1" id="KW-0378">Hydrolase</keyword>
<dbReference type="InterPro" id="IPR011257">
    <property type="entry name" value="DNA_glycosylase"/>
</dbReference>
<dbReference type="GO" id="GO:0008725">
    <property type="term" value="F:DNA-3-methyladenine glycosylase activity"/>
    <property type="evidence" value="ECO:0007669"/>
    <property type="project" value="UniProtKB-EC"/>
</dbReference>
<protein>
    <submittedName>
        <fullName evidence="1">DNA-3-methyladenine glycosylase I</fullName>
        <ecNumber evidence="1">3.2.2.20</ecNumber>
    </submittedName>
</protein>
<accession>A0ABV2PS48</accession>
<dbReference type="InterPro" id="IPR005019">
    <property type="entry name" value="Adenine_glyco"/>
</dbReference>
<keyword evidence="1" id="KW-0326">Glycosidase</keyword>
<organism evidence="1 2">
    <name type="scientific">Lysinibacillus parviboronicapiens</name>
    <dbReference type="NCBI Taxonomy" id="436516"/>
    <lineage>
        <taxon>Bacteria</taxon>
        <taxon>Bacillati</taxon>
        <taxon>Bacillota</taxon>
        <taxon>Bacilli</taxon>
        <taxon>Bacillales</taxon>
        <taxon>Bacillaceae</taxon>
        <taxon>Lysinibacillus</taxon>
    </lineage>
</organism>
<keyword evidence="2" id="KW-1185">Reference proteome</keyword>
<dbReference type="NCBIfam" id="TIGR00624">
    <property type="entry name" value="tag"/>
    <property type="match status" value="1"/>
</dbReference>
<dbReference type="PANTHER" id="PTHR30037:SF4">
    <property type="entry name" value="DNA-3-METHYLADENINE GLYCOSYLASE I"/>
    <property type="match status" value="1"/>
</dbReference>
<dbReference type="RefSeq" id="WP_107926695.1">
    <property type="nucleotide sequence ID" value="NZ_CP073713.1"/>
</dbReference>
<dbReference type="InterPro" id="IPR004597">
    <property type="entry name" value="Tag"/>
</dbReference>
<evidence type="ECO:0000313" key="2">
    <source>
        <dbReference type="Proteomes" id="UP001549363"/>
    </source>
</evidence>
<dbReference type="PANTHER" id="PTHR30037">
    <property type="entry name" value="DNA-3-METHYLADENINE GLYCOSYLASE 1"/>
    <property type="match status" value="1"/>
</dbReference>
<proteinExistence type="predicted"/>
<gene>
    <name evidence="1" type="ORF">ABIA69_004630</name>
</gene>
<dbReference type="Proteomes" id="UP001549363">
    <property type="component" value="Unassembled WGS sequence"/>
</dbReference>
<name>A0ABV2PS48_9BACI</name>
<dbReference type="EMBL" id="JBEPSB010000041">
    <property type="protein sequence ID" value="MET4563433.1"/>
    <property type="molecule type" value="Genomic_DNA"/>
</dbReference>
<sequence>MKRCAWVKLDEPLYVDYHDKEWGVPVYDDQHLFEMLCLEGAQAGLSWWTILQKREGYRDAFDQFDATKIVLYTEDKLAELRENQRIVRNKLKIASVVTNAQAFLRIQQQYGSFSHYIWGFVNHQPIINHWSTLAQVPVTTTLSDCMSKQLKKDGFKFVGSTICYSFMQATGMINDHLVDCCCRQVNSEVQGDGH</sequence>
<dbReference type="EC" id="3.2.2.20" evidence="1"/>
<dbReference type="Pfam" id="PF03352">
    <property type="entry name" value="Adenine_glyco"/>
    <property type="match status" value="1"/>
</dbReference>
<dbReference type="Gene3D" id="1.10.340.30">
    <property type="entry name" value="Hypothetical protein, domain 2"/>
    <property type="match status" value="1"/>
</dbReference>
<dbReference type="InterPro" id="IPR052891">
    <property type="entry name" value="DNA-3mA_glycosylase"/>
</dbReference>
<dbReference type="SUPFAM" id="SSF48150">
    <property type="entry name" value="DNA-glycosylase"/>
    <property type="match status" value="1"/>
</dbReference>
<evidence type="ECO:0000313" key="1">
    <source>
        <dbReference type="EMBL" id="MET4563433.1"/>
    </source>
</evidence>
<reference evidence="1 2" key="1">
    <citation type="submission" date="2024-06" db="EMBL/GenBank/DDBJ databases">
        <title>Sorghum-associated microbial communities from plants grown in Nebraska, USA.</title>
        <authorList>
            <person name="Schachtman D."/>
        </authorList>
    </citation>
    <scope>NUCLEOTIDE SEQUENCE [LARGE SCALE GENOMIC DNA]</scope>
    <source>
        <strain evidence="1 2">736</strain>
    </source>
</reference>
<comment type="caution">
    <text evidence="1">The sequence shown here is derived from an EMBL/GenBank/DDBJ whole genome shotgun (WGS) entry which is preliminary data.</text>
</comment>